<dbReference type="GO" id="GO:1990904">
    <property type="term" value="C:ribonucleoprotein complex"/>
    <property type="evidence" value="ECO:0007669"/>
    <property type="project" value="UniProtKB-KW"/>
</dbReference>
<dbReference type="EMBL" id="JAAIUW010000009">
    <property type="protein sequence ID" value="KAF7814069.1"/>
    <property type="molecule type" value="Genomic_DNA"/>
</dbReference>
<proteinExistence type="inferred from homology"/>
<dbReference type="GO" id="GO:0005840">
    <property type="term" value="C:ribosome"/>
    <property type="evidence" value="ECO:0007669"/>
    <property type="project" value="UniProtKB-KW"/>
</dbReference>
<gene>
    <name evidence="4" type="ORF">G2W53_028038</name>
</gene>
<sequence>MDDDAFALTHYILGVLGIQVKKSCLIQDPKAKQGPTKPLPDLVIIHPPKEQDDYTVRPLSQPASIENAAV</sequence>
<name>A0A834WEC1_9FABA</name>
<reference evidence="4" key="1">
    <citation type="submission" date="2020-09" db="EMBL/GenBank/DDBJ databases">
        <title>Genome-Enabled Discovery of Anthraquinone Biosynthesis in Senna tora.</title>
        <authorList>
            <person name="Kang S.-H."/>
            <person name="Pandey R.P."/>
            <person name="Lee C.-M."/>
            <person name="Sim J.-S."/>
            <person name="Jeong J.-T."/>
            <person name="Choi B.-S."/>
            <person name="Jung M."/>
            <person name="Ginzburg D."/>
            <person name="Zhao K."/>
            <person name="Won S.Y."/>
            <person name="Oh T.-J."/>
            <person name="Yu Y."/>
            <person name="Kim N.-H."/>
            <person name="Lee O.R."/>
            <person name="Lee T.-H."/>
            <person name="Bashyal P."/>
            <person name="Kim T.-S."/>
            <person name="Lee W.-H."/>
            <person name="Kawkins C."/>
            <person name="Kim C.-K."/>
            <person name="Kim J.S."/>
            <person name="Ahn B.O."/>
            <person name="Rhee S.Y."/>
            <person name="Sohng J.K."/>
        </authorList>
    </citation>
    <scope>NUCLEOTIDE SEQUENCE</scope>
    <source>
        <tissue evidence="4">Leaf</tissue>
    </source>
</reference>
<evidence type="ECO:0000313" key="5">
    <source>
        <dbReference type="Proteomes" id="UP000634136"/>
    </source>
</evidence>
<keyword evidence="3" id="KW-0687">Ribonucleoprotein</keyword>
<dbReference type="Proteomes" id="UP000634136">
    <property type="component" value="Unassembled WGS sequence"/>
</dbReference>
<comment type="caution">
    <text evidence="4">The sequence shown here is derived from an EMBL/GenBank/DDBJ whole genome shotgun (WGS) entry which is preliminary data.</text>
</comment>
<keyword evidence="5" id="KW-1185">Reference proteome</keyword>
<evidence type="ECO:0000256" key="3">
    <source>
        <dbReference type="ARBA" id="ARBA00023274"/>
    </source>
</evidence>
<comment type="similarity">
    <text evidence="1">Belongs to the universal ribosomal protein uS3 family.</text>
</comment>
<dbReference type="InterPro" id="IPR036419">
    <property type="entry name" value="Ribosomal_S3_C_sf"/>
</dbReference>
<evidence type="ECO:0000256" key="2">
    <source>
        <dbReference type="ARBA" id="ARBA00022980"/>
    </source>
</evidence>
<organism evidence="4 5">
    <name type="scientific">Senna tora</name>
    <dbReference type="NCBI Taxonomy" id="362788"/>
    <lineage>
        <taxon>Eukaryota</taxon>
        <taxon>Viridiplantae</taxon>
        <taxon>Streptophyta</taxon>
        <taxon>Embryophyta</taxon>
        <taxon>Tracheophyta</taxon>
        <taxon>Spermatophyta</taxon>
        <taxon>Magnoliopsida</taxon>
        <taxon>eudicotyledons</taxon>
        <taxon>Gunneridae</taxon>
        <taxon>Pentapetalae</taxon>
        <taxon>rosids</taxon>
        <taxon>fabids</taxon>
        <taxon>Fabales</taxon>
        <taxon>Fabaceae</taxon>
        <taxon>Caesalpinioideae</taxon>
        <taxon>Cassia clade</taxon>
        <taxon>Senna</taxon>
    </lineage>
</organism>
<accession>A0A834WEC1</accession>
<dbReference type="AlphaFoldDB" id="A0A834WEC1"/>
<keyword evidence="2 4" id="KW-0689">Ribosomal protein</keyword>
<protein>
    <submittedName>
        <fullName evidence="4">40S ribosomal protein S3-3-like</fullName>
    </submittedName>
</protein>
<dbReference type="Gene3D" id="3.30.1140.32">
    <property type="entry name" value="Ribosomal protein S3, C-terminal domain"/>
    <property type="match status" value="1"/>
</dbReference>
<dbReference type="OrthoDB" id="584182at2759"/>
<evidence type="ECO:0000313" key="4">
    <source>
        <dbReference type="EMBL" id="KAF7814069.1"/>
    </source>
</evidence>
<evidence type="ECO:0000256" key="1">
    <source>
        <dbReference type="ARBA" id="ARBA00010761"/>
    </source>
</evidence>